<dbReference type="AlphaFoldDB" id="A0A6H0Y6L1"/>
<reference evidence="1 2" key="1">
    <citation type="journal article" date="2016" name="Sci. Rep.">
        <title>Peltaster fructicola genome reveals evolution from an invasive phytopathogen to an ectophytic parasite.</title>
        <authorList>
            <person name="Xu C."/>
            <person name="Chen H."/>
            <person name="Gleason M.L."/>
            <person name="Xu J.R."/>
            <person name="Liu H."/>
            <person name="Zhang R."/>
            <person name="Sun G."/>
        </authorList>
    </citation>
    <scope>NUCLEOTIDE SEQUENCE [LARGE SCALE GENOMIC DNA]</scope>
    <source>
        <strain evidence="1 2">LNHT1506</strain>
    </source>
</reference>
<keyword evidence="2" id="KW-1185">Reference proteome</keyword>
<gene>
    <name evidence="1" type="ORF">AMS68_007998</name>
</gene>
<sequence length="72" mass="8278">MTADFKCLDAMLNQIDNAKESFPRSPFTTDAGIVAFYKLEEDFSLDMAQLCAKELDYAYSWRAPFDPQLERS</sequence>
<evidence type="ECO:0000313" key="2">
    <source>
        <dbReference type="Proteomes" id="UP000503462"/>
    </source>
</evidence>
<name>A0A6H0Y6L1_9PEZI</name>
<protein>
    <submittedName>
        <fullName evidence="1">Uncharacterized protein</fullName>
    </submittedName>
</protein>
<dbReference type="EMBL" id="CP051143">
    <property type="protein sequence ID" value="QIX02481.1"/>
    <property type="molecule type" value="Genomic_DNA"/>
</dbReference>
<proteinExistence type="predicted"/>
<organism evidence="1 2">
    <name type="scientific">Peltaster fructicola</name>
    <dbReference type="NCBI Taxonomy" id="286661"/>
    <lineage>
        <taxon>Eukaryota</taxon>
        <taxon>Fungi</taxon>
        <taxon>Dikarya</taxon>
        <taxon>Ascomycota</taxon>
        <taxon>Pezizomycotina</taxon>
        <taxon>Dothideomycetes</taxon>
        <taxon>Dothideomycetes incertae sedis</taxon>
        <taxon>Peltaster</taxon>
    </lineage>
</organism>
<dbReference type="Proteomes" id="UP000503462">
    <property type="component" value="Chromosome 5"/>
</dbReference>
<accession>A0A6H0Y6L1</accession>
<evidence type="ECO:0000313" key="1">
    <source>
        <dbReference type="EMBL" id="QIX02481.1"/>
    </source>
</evidence>